<accession>A0A0F9F0A7</accession>
<dbReference type="InterPro" id="IPR036249">
    <property type="entry name" value="Thioredoxin-like_sf"/>
</dbReference>
<dbReference type="Gene3D" id="3.30.1020.10">
    <property type="entry name" value="Antioxidant, Horf6, Chain A, domain2"/>
    <property type="match status" value="1"/>
</dbReference>
<keyword evidence="1" id="KW-0963">Cytoplasm</keyword>
<dbReference type="EMBL" id="LAZR01025450">
    <property type="protein sequence ID" value="KKL71881.1"/>
    <property type="molecule type" value="Genomic_DNA"/>
</dbReference>
<dbReference type="AlphaFoldDB" id="A0A0F9F0A7"/>
<dbReference type="SUPFAM" id="SSF52833">
    <property type="entry name" value="Thioredoxin-like"/>
    <property type="match status" value="1"/>
</dbReference>
<sequence>MVRAVIIVDPNEIIRLALFYPQELGRNIDEIVRIVKDLKTVDKENVLIPANWPNNELVGSPVIIPPPTDEEAAAKSSDEYRCYDWWFCYKSLDYD</sequence>
<evidence type="ECO:0000256" key="3">
    <source>
        <dbReference type="ARBA" id="ARBA00022862"/>
    </source>
</evidence>
<name>A0A0F9F0A7_9ZZZZ</name>
<keyword evidence="4" id="KW-0560">Oxidoreductase</keyword>
<keyword evidence="5" id="KW-0676">Redox-active center</keyword>
<gene>
    <name evidence="7" type="ORF">LCGC14_2090460</name>
</gene>
<organism evidence="7">
    <name type="scientific">marine sediment metagenome</name>
    <dbReference type="NCBI Taxonomy" id="412755"/>
    <lineage>
        <taxon>unclassified sequences</taxon>
        <taxon>metagenomes</taxon>
        <taxon>ecological metagenomes</taxon>
    </lineage>
</organism>
<keyword evidence="2" id="KW-0575">Peroxidase</keyword>
<comment type="caution">
    <text evidence="7">The sequence shown here is derived from an EMBL/GenBank/DDBJ whole genome shotgun (WGS) entry which is preliminary data.</text>
</comment>
<proteinExistence type="predicted"/>
<dbReference type="GO" id="GO:0051920">
    <property type="term" value="F:peroxiredoxin activity"/>
    <property type="evidence" value="ECO:0007669"/>
    <property type="project" value="InterPro"/>
</dbReference>
<keyword evidence="3" id="KW-0049">Antioxidant</keyword>
<protein>
    <recommendedName>
        <fullName evidence="6">Peroxiredoxin C-terminal domain-containing protein</fullName>
    </recommendedName>
</protein>
<evidence type="ECO:0000256" key="4">
    <source>
        <dbReference type="ARBA" id="ARBA00023002"/>
    </source>
</evidence>
<feature type="domain" description="Peroxiredoxin C-terminal" evidence="6">
    <location>
        <begin position="38"/>
        <end position="75"/>
    </location>
</feature>
<dbReference type="FunFam" id="3.30.1020.10:FF:000002">
    <property type="entry name" value="Peroxiredoxin"/>
    <property type="match status" value="1"/>
</dbReference>
<evidence type="ECO:0000256" key="5">
    <source>
        <dbReference type="ARBA" id="ARBA00023284"/>
    </source>
</evidence>
<dbReference type="InterPro" id="IPR019479">
    <property type="entry name" value="Peroxiredoxin_C"/>
</dbReference>
<evidence type="ECO:0000259" key="6">
    <source>
        <dbReference type="Pfam" id="PF10417"/>
    </source>
</evidence>
<reference evidence="7" key="1">
    <citation type="journal article" date="2015" name="Nature">
        <title>Complex archaea that bridge the gap between prokaryotes and eukaryotes.</title>
        <authorList>
            <person name="Spang A."/>
            <person name="Saw J.H."/>
            <person name="Jorgensen S.L."/>
            <person name="Zaremba-Niedzwiedzka K."/>
            <person name="Martijn J."/>
            <person name="Lind A.E."/>
            <person name="van Eijk R."/>
            <person name="Schleper C."/>
            <person name="Guy L."/>
            <person name="Ettema T.J."/>
        </authorList>
    </citation>
    <scope>NUCLEOTIDE SEQUENCE</scope>
</reference>
<evidence type="ECO:0000313" key="7">
    <source>
        <dbReference type="EMBL" id="KKL71881.1"/>
    </source>
</evidence>
<evidence type="ECO:0000256" key="1">
    <source>
        <dbReference type="ARBA" id="ARBA00022490"/>
    </source>
</evidence>
<dbReference type="Pfam" id="PF10417">
    <property type="entry name" value="1-cysPrx_C"/>
    <property type="match status" value="1"/>
</dbReference>
<evidence type="ECO:0000256" key="2">
    <source>
        <dbReference type="ARBA" id="ARBA00022559"/>
    </source>
</evidence>